<dbReference type="EMBL" id="JAEPES010000002">
    <property type="protein sequence ID" value="MBK4347257.1"/>
    <property type="molecule type" value="Genomic_DNA"/>
</dbReference>
<keyword evidence="4" id="KW-1185">Reference proteome</keyword>
<proteinExistence type="predicted"/>
<name>A0A934SIG0_9MICO</name>
<dbReference type="RefSeq" id="WP_200555620.1">
    <property type="nucleotide sequence ID" value="NZ_JAEPES010000002.1"/>
</dbReference>
<sequence>MVQQSLSNVRRRSFRERGASGLGRFLILAAAIALAPALIAAAPSPSPDEGATPSPSPTAGPLAVTISAPAFSPTNAVAVSGQKDADSSIRVINGGVINGGATSGGTLCSIPRNGDVTWNCIVSLASGADIVLTAIEDLDGSTGSAQSDPIDVLGAPTIDGNGGLSPGLVTGLGFAGSTVTVAVGGDPTGGCTSPVTATGYWSCSLAVPSGTWAVTATQTNPALGGGASSSVSGSVNVTIDKNAPAAPVVTSPRTGTVVTAPTVTFRGTGEDGGRIDVYLSNVPICSTTVSGTEWSCTTRSSATGTYAVLAVQRDQAGNYAAPSGEVRVSFAPAPTASAAPTPSAPGQTTAPADPAPSPSSPAAPSLPNDPRSGGSTDAGASPPDWQAPTAFGADIPTVAVSISRGTWALALLAALAFLVLIALPMRLLATTLHGRRLPRSPRVLGRNRRGESVPEPSAPAAPWIGIVASLAAATALIVLSTRVSDEVRYLRLTIAVAVGLVILNAAVMVVGRVVGARFGVSGRPRLLIVMLVGALLTAVLSRVTGVDPPVVAGALLGMAFVGRMPARPRGAVRLAEVASVVVLGVIAWVLVGPLAAASGFWAEFGRELCTTVALAGIGSALIMVLPIANLPGRVILEWSPSIWIATAAVVATIAGTVFVGTGVGFPVLASLAVAAGFSALSLGLWAWLRFSESLA</sequence>
<dbReference type="Proteomes" id="UP000636458">
    <property type="component" value="Unassembled WGS sequence"/>
</dbReference>
<accession>A0A934SIG0</accession>
<evidence type="ECO:0000313" key="4">
    <source>
        <dbReference type="Proteomes" id="UP000636458"/>
    </source>
</evidence>
<protein>
    <recommendedName>
        <fullName evidence="5">Bacterial Ig-like domain-containing protein</fullName>
    </recommendedName>
</protein>
<evidence type="ECO:0000313" key="3">
    <source>
        <dbReference type="EMBL" id="MBK4347257.1"/>
    </source>
</evidence>
<feature type="transmembrane region" description="Helical" evidence="2">
    <location>
        <begin position="667"/>
        <end position="688"/>
    </location>
</feature>
<feature type="region of interest" description="Disordered" evidence="1">
    <location>
        <begin position="334"/>
        <end position="388"/>
    </location>
</feature>
<keyword evidence="2" id="KW-0472">Membrane</keyword>
<feature type="transmembrane region" description="Helical" evidence="2">
    <location>
        <begin position="492"/>
        <end position="514"/>
    </location>
</feature>
<dbReference type="GO" id="GO:0005975">
    <property type="term" value="P:carbohydrate metabolic process"/>
    <property type="evidence" value="ECO:0007669"/>
    <property type="project" value="UniProtKB-ARBA"/>
</dbReference>
<dbReference type="AlphaFoldDB" id="A0A934SIG0"/>
<evidence type="ECO:0008006" key="5">
    <source>
        <dbReference type="Google" id="ProtNLM"/>
    </source>
</evidence>
<feature type="transmembrane region" description="Helical" evidence="2">
    <location>
        <begin position="526"/>
        <end position="544"/>
    </location>
</feature>
<keyword evidence="2" id="KW-1133">Transmembrane helix</keyword>
<evidence type="ECO:0000256" key="2">
    <source>
        <dbReference type="SAM" id="Phobius"/>
    </source>
</evidence>
<comment type="caution">
    <text evidence="3">The sequence shown here is derived from an EMBL/GenBank/DDBJ whole genome shotgun (WGS) entry which is preliminary data.</text>
</comment>
<feature type="compositionally biased region" description="Low complexity" evidence="1">
    <location>
        <begin position="334"/>
        <end position="352"/>
    </location>
</feature>
<feature type="transmembrane region" description="Helical" evidence="2">
    <location>
        <begin position="578"/>
        <end position="602"/>
    </location>
</feature>
<keyword evidence="2" id="KW-0812">Transmembrane</keyword>
<organism evidence="3 4">
    <name type="scientific">Lacisediminihabitans changchengi</name>
    <dbReference type="NCBI Taxonomy" id="2787634"/>
    <lineage>
        <taxon>Bacteria</taxon>
        <taxon>Bacillati</taxon>
        <taxon>Actinomycetota</taxon>
        <taxon>Actinomycetes</taxon>
        <taxon>Micrococcales</taxon>
        <taxon>Microbacteriaceae</taxon>
        <taxon>Lacisediminihabitans</taxon>
    </lineage>
</organism>
<feature type="region of interest" description="Disordered" evidence="1">
    <location>
        <begin position="43"/>
        <end position="64"/>
    </location>
</feature>
<dbReference type="InterPro" id="IPR013783">
    <property type="entry name" value="Ig-like_fold"/>
</dbReference>
<reference evidence="3" key="1">
    <citation type="submission" date="2021-01" db="EMBL/GenBank/DDBJ databases">
        <title>Lacisediminihabitans sp. nov. strain G11-30, isolated from Antarctic Soil.</title>
        <authorList>
            <person name="Li J."/>
        </authorList>
    </citation>
    <scope>NUCLEOTIDE SEQUENCE</scope>
    <source>
        <strain evidence="3">G11-30</strain>
    </source>
</reference>
<feature type="transmembrane region" description="Helical" evidence="2">
    <location>
        <begin position="407"/>
        <end position="429"/>
    </location>
</feature>
<evidence type="ECO:0000256" key="1">
    <source>
        <dbReference type="SAM" id="MobiDB-lite"/>
    </source>
</evidence>
<dbReference type="Gene3D" id="2.60.40.10">
    <property type="entry name" value="Immunoglobulins"/>
    <property type="match status" value="1"/>
</dbReference>
<feature type="transmembrane region" description="Helical" evidence="2">
    <location>
        <begin position="608"/>
        <end position="630"/>
    </location>
</feature>
<feature type="transmembrane region" description="Helical" evidence="2">
    <location>
        <begin position="642"/>
        <end position="661"/>
    </location>
</feature>
<feature type="transmembrane region" description="Helical" evidence="2">
    <location>
        <begin position="458"/>
        <end position="480"/>
    </location>
</feature>
<gene>
    <name evidence="3" type="ORF">IV501_06390</name>
</gene>